<dbReference type="STRING" id="5627.A0A1C7M4N8"/>
<dbReference type="Proteomes" id="UP000092993">
    <property type="component" value="Unassembled WGS sequence"/>
</dbReference>
<dbReference type="AlphaFoldDB" id="A0A1C7M4N8"/>
<name>A0A1C7M4N8_GRIFR</name>
<sequence length="63" mass="6762">MPGSLPGSLGAGSGSDDDMHFGVDDDDDEERYGYDGEDEEEAAEEAFDEDLLATGEMENVPFL</sequence>
<feature type="compositionally biased region" description="Acidic residues" evidence="1">
    <location>
        <begin position="24"/>
        <end position="51"/>
    </location>
</feature>
<evidence type="ECO:0000313" key="3">
    <source>
        <dbReference type="Proteomes" id="UP000092993"/>
    </source>
</evidence>
<proteinExistence type="predicted"/>
<accession>A0A1C7M4N8</accession>
<protein>
    <submittedName>
        <fullName evidence="2">Uncharacterized protein</fullName>
    </submittedName>
</protein>
<feature type="region of interest" description="Disordered" evidence="1">
    <location>
        <begin position="1"/>
        <end position="63"/>
    </location>
</feature>
<dbReference type="EMBL" id="LUGG01000014">
    <property type="protein sequence ID" value="OBZ70054.1"/>
    <property type="molecule type" value="Genomic_DNA"/>
</dbReference>
<evidence type="ECO:0000256" key="1">
    <source>
        <dbReference type="SAM" id="MobiDB-lite"/>
    </source>
</evidence>
<keyword evidence="3" id="KW-1185">Reference proteome</keyword>
<comment type="caution">
    <text evidence="2">The sequence shown here is derived from an EMBL/GenBank/DDBJ whole genome shotgun (WGS) entry which is preliminary data.</text>
</comment>
<organism evidence="2 3">
    <name type="scientific">Grifola frondosa</name>
    <name type="common">Maitake</name>
    <name type="synonym">Polyporus frondosus</name>
    <dbReference type="NCBI Taxonomy" id="5627"/>
    <lineage>
        <taxon>Eukaryota</taxon>
        <taxon>Fungi</taxon>
        <taxon>Dikarya</taxon>
        <taxon>Basidiomycota</taxon>
        <taxon>Agaricomycotina</taxon>
        <taxon>Agaricomycetes</taxon>
        <taxon>Polyporales</taxon>
        <taxon>Grifolaceae</taxon>
        <taxon>Grifola</taxon>
    </lineage>
</organism>
<reference evidence="2 3" key="1">
    <citation type="submission" date="2016-03" db="EMBL/GenBank/DDBJ databases">
        <title>Whole genome sequencing of Grifola frondosa 9006-11.</title>
        <authorList>
            <person name="Min B."/>
            <person name="Park H."/>
            <person name="Kim J.-G."/>
            <person name="Cho H."/>
            <person name="Oh Y.-L."/>
            <person name="Kong W.-S."/>
            <person name="Choi I.-G."/>
        </authorList>
    </citation>
    <scope>NUCLEOTIDE SEQUENCE [LARGE SCALE GENOMIC DNA]</scope>
    <source>
        <strain evidence="2 3">9006-11</strain>
    </source>
</reference>
<evidence type="ECO:0000313" key="2">
    <source>
        <dbReference type="EMBL" id="OBZ70054.1"/>
    </source>
</evidence>
<gene>
    <name evidence="2" type="ORF">A0H81_09611</name>
</gene>